<proteinExistence type="predicted"/>
<dbReference type="Proteomes" id="UP000289482">
    <property type="component" value="Unassembled WGS sequence"/>
</dbReference>
<keyword evidence="1" id="KW-0472">Membrane</keyword>
<keyword evidence="1" id="KW-0812">Transmembrane</keyword>
<evidence type="ECO:0000256" key="1">
    <source>
        <dbReference type="SAM" id="Phobius"/>
    </source>
</evidence>
<name>A0A4Q1R014_9ACTN</name>
<evidence type="ECO:0000313" key="3">
    <source>
        <dbReference type="Proteomes" id="UP000289482"/>
    </source>
</evidence>
<keyword evidence="1" id="KW-1133">Transmembrane helix</keyword>
<reference evidence="2 3" key="1">
    <citation type="submission" date="2019-01" db="EMBL/GenBank/DDBJ databases">
        <title>Draft genome sequences of the type strain Streptomyces sioyaensis DSM 40032 and its novel strain, TM32, a thermotolerant antibiotics-producing actinobacterium.</title>
        <authorList>
            <person name="Nakaew N."/>
            <person name="Lumyong S."/>
            <person name="Sloan W.T."/>
            <person name="Sungthong R."/>
        </authorList>
    </citation>
    <scope>NUCLEOTIDE SEQUENCE [LARGE SCALE GENOMIC DNA]</scope>
    <source>
        <strain evidence="2 3">DSM 40032</strain>
    </source>
</reference>
<organism evidence="2 3">
    <name type="scientific">Streptomyces sioyaensis</name>
    <dbReference type="NCBI Taxonomy" id="67364"/>
    <lineage>
        <taxon>Bacteria</taxon>
        <taxon>Bacillati</taxon>
        <taxon>Actinomycetota</taxon>
        <taxon>Actinomycetes</taxon>
        <taxon>Kitasatosporales</taxon>
        <taxon>Streptomycetaceae</taxon>
        <taxon>Streptomyces</taxon>
    </lineage>
</organism>
<dbReference type="GeneID" id="95780856"/>
<dbReference type="Pfam" id="PF19560">
    <property type="entry name" value="DUF6082"/>
    <property type="match status" value="1"/>
</dbReference>
<feature type="transmembrane region" description="Helical" evidence="1">
    <location>
        <begin position="40"/>
        <end position="62"/>
    </location>
</feature>
<comment type="caution">
    <text evidence="2">The sequence shown here is derived from an EMBL/GenBank/DDBJ whole genome shotgun (WGS) entry which is preliminary data.</text>
</comment>
<evidence type="ECO:0000313" key="2">
    <source>
        <dbReference type="EMBL" id="RXS64099.1"/>
    </source>
</evidence>
<dbReference type="InterPro" id="IPR045728">
    <property type="entry name" value="DUF6082"/>
</dbReference>
<sequence length="186" mass="21005">MIFAAACVVLLALVSAAPFILEAAAPNYGKRWSMLSEIGQTYASISAVLSALAVVGVAYSLVLQAKQARLEKFQAMRTFQRDLLLMAMEDESLRPCWGPMHGLQGQEWRQHTYSRLIMAYLWMGAEAGGIPAASIRANAIEIMKSPPGRDYWQRSRDRWKLDACSARERQFVKIFEEEFQRRSSEP</sequence>
<protein>
    <submittedName>
        <fullName evidence="2">Uncharacterized protein</fullName>
    </submittedName>
</protein>
<gene>
    <name evidence="2" type="ORF">EST54_23370</name>
</gene>
<dbReference type="EMBL" id="SDIF01000078">
    <property type="protein sequence ID" value="RXS64099.1"/>
    <property type="molecule type" value="Genomic_DNA"/>
</dbReference>
<keyword evidence="3" id="KW-1185">Reference proteome</keyword>
<dbReference type="RefSeq" id="WP_129249688.1">
    <property type="nucleotide sequence ID" value="NZ_JABZEL010000009.1"/>
</dbReference>
<accession>A0A4Q1R014</accession>
<dbReference type="AlphaFoldDB" id="A0A4Q1R014"/>